<protein>
    <submittedName>
        <fullName evidence="5">AraC family transcriptional regulator</fullName>
    </submittedName>
</protein>
<reference evidence="5 6" key="1">
    <citation type="submission" date="2018-04" db="EMBL/GenBank/DDBJ databases">
        <title>Pararhodobacter oceanense sp. nov., isolated from marine intertidal sediment.</title>
        <authorList>
            <person name="Wang X.-L."/>
            <person name="Du Z.-J."/>
        </authorList>
    </citation>
    <scope>NUCLEOTIDE SEQUENCE [LARGE SCALE GENOMIC DNA]</scope>
    <source>
        <strain evidence="5 6">AM505</strain>
    </source>
</reference>
<evidence type="ECO:0000256" key="2">
    <source>
        <dbReference type="ARBA" id="ARBA00023125"/>
    </source>
</evidence>
<dbReference type="Proteomes" id="UP000245911">
    <property type="component" value="Unassembled WGS sequence"/>
</dbReference>
<dbReference type="EMBL" id="QDKM01000011">
    <property type="protein sequence ID" value="PVH27598.1"/>
    <property type="molecule type" value="Genomic_DNA"/>
</dbReference>
<dbReference type="InterPro" id="IPR018060">
    <property type="entry name" value="HTH_AraC"/>
</dbReference>
<sequence>MVVVMGACAGAFWLGHAGALDGRPVTTHWALEAEFRAAFPRADLHPEHLLIDDHDIVTAGGVMAWVDLGLFLVRRWLGAEVVLRSCRHMLIDPQGREQRNYRSFRPRLDHGDAAIRDIQRWVEKNATSDLTLATLATKAAMSERTFQRRFTLATGLPVSRYIQELRIEKARGLLERTTLPVSEICWAVGYTDVSGFSRLFRSVCGVSAGEYRRRFSVA</sequence>
<dbReference type="Pfam" id="PF12833">
    <property type="entry name" value="HTH_18"/>
    <property type="match status" value="1"/>
</dbReference>
<dbReference type="PROSITE" id="PS01124">
    <property type="entry name" value="HTH_ARAC_FAMILY_2"/>
    <property type="match status" value="1"/>
</dbReference>
<dbReference type="SUPFAM" id="SSF46689">
    <property type="entry name" value="Homeodomain-like"/>
    <property type="match status" value="2"/>
</dbReference>
<evidence type="ECO:0000313" key="6">
    <source>
        <dbReference type="Proteomes" id="UP000245911"/>
    </source>
</evidence>
<dbReference type="Gene3D" id="1.10.10.60">
    <property type="entry name" value="Homeodomain-like"/>
    <property type="match status" value="1"/>
</dbReference>
<keyword evidence="6" id="KW-1185">Reference proteome</keyword>
<dbReference type="AlphaFoldDB" id="A0A2T8HQ71"/>
<dbReference type="PROSITE" id="PS00041">
    <property type="entry name" value="HTH_ARAC_FAMILY_1"/>
    <property type="match status" value="1"/>
</dbReference>
<accession>A0A2T8HQ71</accession>
<proteinExistence type="predicted"/>
<gene>
    <name evidence="5" type="ORF">DDE20_16825</name>
</gene>
<evidence type="ECO:0000256" key="3">
    <source>
        <dbReference type="ARBA" id="ARBA00023163"/>
    </source>
</evidence>
<dbReference type="InterPro" id="IPR009057">
    <property type="entry name" value="Homeodomain-like_sf"/>
</dbReference>
<dbReference type="GO" id="GO:0043565">
    <property type="term" value="F:sequence-specific DNA binding"/>
    <property type="evidence" value="ECO:0007669"/>
    <property type="project" value="InterPro"/>
</dbReference>
<dbReference type="PANTHER" id="PTHR43280:SF2">
    <property type="entry name" value="HTH-TYPE TRANSCRIPTIONAL REGULATOR EXSA"/>
    <property type="match status" value="1"/>
</dbReference>
<dbReference type="Gene3D" id="3.40.50.880">
    <property type="match status" value="1"/>
</dbReference>
<keyword evidence="1" id="KW-0805">Transcription regulation</keyword>
<dbReference type="PANTHER" id="PTHR43280">
    <property type="entry name" value="ARAC-FAMILY TRANSCRIPTIONAL REGULATOR"/>
    <property type="match status" value="1"/>
</dbReference>
<evidence type="ECO:0000256" key="1">
    <source>
        <dbReference type="ARBA" id="ARBA00023015"/>
    </source>
</evidence>
<dbReference type="InterPro" id="IPR029062">
    <property type="entry name" value="Class_I_gatase-like"/>
</dbReference>
<dbReference type="RefSeq" id="WP_116559697.1">
    <property type="nucleotide sequence ID" value="NZ_QDKM01000011.1"/>
</dbReference>
<keyword evidence="3" id="KW-0804">Transcription</keyword>
<dbReference type="InterPro" id="IPR018062">
    <property type="entry name" value="HTH_AraC-typ_CS"/>
</dbReference>
<evidence type="ECO:0000259" key="4">
    <source>
        <dbReference type="PROSITE" id="PS01124"/>
    </source>
</evidence>
<evidence type="ECO:0000313" key="5">
    <source>
        <dbReference type="EMBL" id="PVH27598.1"/>
    </source>
</evidence>
<dbReference type="SMART" id="SM00342">
    <property type="entry name" value="HTH_ARAC"/>
    <property type="match status" value="1"/>
</dbReference>
<comment type="caution">
    <text evidence="5">The sequence shown here is derived from an EMBL/GenBank/DDBJ whole genome shotgun (WGS) entry which is preliminary data.</text>
</comment>
<feature type="domain" description="HTH araC/xylS-type" evidence="4">
    <location>
        <begin position="116"/>
        <end position="214"/>
    </location>
</feature>
<dbReference type="SUPFAM" id="SSF52317">
    <property type="entry name" value="Class I glutamine amidotransferase-like"/>
    <property type="match status" value="1"/>
</dbReference>
<dbReference type="GO" id="GO:0003700">
    <property type="term" value="F:DNA-binding transcription factor activity"/>
    <property type="evidence" value="ECO:0007669"/>
    <property type="project" value="InterPro"/>
</dbReference>
<dbReference type="OrthoDB" id="186587at2"/>
<organism evidence="5 6">
    <name type="scientific">Pararhodobacter oceanensis</name>
    <dbReference type="NCBI Taxonomy" id="2172121"/>
    <lineage>
        <taxon>Bacteria</taxon>
        <taxon>Pseudomonadati</taxon>
        <taxon>Pseudomonadota</taxon>
        <taxon>Alphaproteobacteria</taxon>
        <taxon>Rhodobacterales</taxon>
        <taxon>Paracoccaceae</taxon>
        <taxon>Pararhodobacter</taxon>
    </lineage>
</organism>
<name>A0A2T8HQ71_9RHOB</name>
<keyword evidence="2" id="KW-0238">DNA-binding</keyword>